<dbReference type="Proteomes" id="UP000330809">
    <property type="component" value="Unassembled WGS sequence"/>
</dbReference>
<organism evidence="1 2">
    <name type="scientific">Pseudomonas fragi</name>
    <dbReference type="NCBI Taxonomy" id="296"/>
    <lineage>
        <taxon>Bacteria</taxon>
        <taxon>Pseudomonadati</taxon>
        <taxon>Pseudomonadota</taxon>
        <taxon>Gammaproteobacteria</taxon>
        <taxon>Pseudomonadales</taxon>
        <taxon>Pseudomonadaceae</taxon>
        <taxon>Pseudomonas</taxon>
    </lineage>
</organism>
<protein>
    <submittedName>
        <fullName evidence="1">Uncharacterized protein</fullName>
    </submittedName>
</protein>
<dbReference type="EMBL" id="CAACYJ010000040">
    <property type="protein sequence ID" value="VFB21794.1"/>
    <property type="molecule type" value="Genomic_DNA"/>
</dbReference>
<sequence length="32" mass="3933">MHHVRMNDIRIKILDNTPQLNKAFEKSRYCFL</sequence>
<proteinExistence type="predicted"/>
<accession>A0A449IQU5</accession>
<dbReference type="AlphaFoldDB" id="A0A449IQU5"/>
<name>A0A449IQU5_PSEFR</name>
<evidence type="ECO:0000313" key="1">
    <source>
        <dbReference type="EMBL" id="VFB21794.1"/>
    </source>
</evidence>
<gene>
    <name evidence="1" type="ORF">NCTC10754_04468</name>
</gene>
<evidence type="ECO:0000313" key="2">
    <source>
        <dbReference type="Proteomes" id="UP000330809"/>
    </source>
</evidence>
<reference evidence="1 2" key="1">
    <citation type="submission" date="2019-02" db="EMBL/GenBank/DDBJ databases">
        <authorList>
            <consortium name="Pathogen Informatics"/>
        </authorList>
    </citation>
    <scope>NUCLEOTIDE SEQUENCE [LARGE SCALE GENOMIC DNA]</scope>
    <source>
        <strain evidence="1 2">3012STDY7103891</strain>
    </source>
</reference>